<feature type="transmembrane region" description="Helical" evidence="9">
    <location>
        <begin position="6"/>
        <end position="22"/>
    </location>
</feature>
<dbReference type="EMBL" id="CP015622">
    <property type="protein sequence ID" value="ANE03306.1"/>
    <property type="molecule type" value="Genomic_DNA"/>
</dbReference>
<evidence type="ECO:0000256" key="3">
    <source>
        <dbReference type="ARBA" id="ARBA00022692"/>
    </source>
</evidence>
<organism evidence="10 11">
    <name type="scientific">Corynebacterium crudilactis</name>
    <dbReference type="NCBI Taxonomy" id="1652495"/>
    <lineage>
        <taxon>Bacteria</taxon>
        <taxon>Bacillati</taxon>
        <taxon>Actinomycetota</taxon>
        <taxon>Actinomycetes</taxon>
        <taxon>Mycobacteriales</taxon>
        <taxon>Corynebacteriaceae</taxon>
        <taxon>Corynebacterium</taxon>
    </lineage>
</organism>
<reference evidence="10 11" key="1">
    <citation type="submission" date="2016-05" db="EMBL/GenBank/DDBJ databases">
        <title>Complete genome sequence of Corynebacterium crudilactis, a new Corynebacterium species isolated from raw cow's milk.</title>
        <authorList>
            <person name="Christian R."/>
            <person name="Zimmermann J."/>
            <person name="Lipski A."/>
            <person name="Kalinowski J."/>
        </authorList>
    </citation>
    <scope>NUCLEOTIDE SEQUENCE [LARGE SCALE GENOMIC DNA]</scope>
    <source>
        <strain evidence="10 11">JZ16</strain>
    </source>
</reference>
<dbReference type="KEGG" id="ccjz:ccrud_03145"/>
<keyword evidence="3 9" id="KW-0812">Transmembrane</keyword>
<evidence type="ECO:0000256" key="8">
    <source>
        <dbReference type="SAM" id="MobiDB-lite"/>
    </source>
</evidence>
<comment type="pathway">
    <text evidence="2">Carotenoid biosynthesis.</text>
</comment>
<evidence type="ECO:0000256" key="2">
    <source>
        <dbReference type="ARBA" id="ARBA00004829"/>
    </source>
</evidence>
<dbReference type="Proteomes" id="UP000076929">
    <property type="component" value="Chromosome"/>
</dbReference>
<evidence type="ECO:0000256" key="1">
    <source>
        <dbReference type="ARBA" id="ARBA00004141"/>
    </source>
</evidence>
<evidence type="ECO:0000256" key="5">
    <source>
        <dbReference type="ARBA" id="ARBA00022989"/>
    </source>
</evidence>
<keyword evidence="11" id="KW-1185">Reference proteome</keyword>
<dbReference type="STRING" id="1652495.ccrud_03145"/>
<dbReference type="InterPro" id="IPR017825">
    <property type="entry name" value="Lycopene_cyclase_dom"/>
</dbReference>
<evidence type="ECO:0000313" key="10">
    <source>
        <dbReference type="EMBL" id="ANE03306.1"/>
    </source>
</evidence>
<dbReference type="NCBIfam" id="TIGR03462">
    <property type="entry name" value="CarR_dom_SF"/>
    <property type="match status" value="1"/>
</dbReference>
<evidence type="ECO:0000256" key="4">
    <source>
        <dbReference type="ARBA" id="ARBA00022746"/>
    </source>
</evidence>
<name>A0A172QRJ3_9CORY</name>
<dbReference type="OrthoDB" id="4411839at2"/>
<evidence type="ECO:0000256" key="6">
    <source>
        <dbReference type="ARBA" id="ARBA00023136"/>
    </source>
</evidence>
<dbReference type="GO" id="GO:0016117">
    <property type="term" value="P:carotenoid biosynthetic process"/>
    <property type="evidence" value="ECO:0007669"/>
    <property type="project" value="UniProtKB-KW"/>
</dbReference>
<proteinExistence type="predicted"/>
<comment type="subcellular location">
    <subcellularLocation>
        <location evidence="1">Membrane</location>
        <topology evidence="1">Multi-pass membrane protein</topology>
    </subcellularLocation>
</comment>
<evidence type="ECO:0000256" key="9">
    <source>
        <dbReference type="SAM" id="Phobius"/>
    </source>
</evidence>
<dbReference type="GO" id="GO:0016872">
    <property type="term" value="F:intramolecular lyase activity"/>
    <property type="evidence" value="ECO:0007669"/>
    <property type="project" value="InterPro"/>
</dbReference>
<evidence type="ECO:0000313" key="11">
    <source>
        <dbReference type="Proteomes" id="UP000076929"/>
    </source>
</evidence>
<keyword evidence="4" id="KW-0125">Carotenoid biosynthesis</keyword>
<evidence type="ECO:0000256" key="7">
    <source>
        <dbReference type="ARBA" id="ARBA00023235"/>
    </source>
</evidence>
<dbReference type="GO" id="GO:0016020">
    <property type="term" value="C:membrane"/>
    <property type="evidence" value="ECO:0007669"/>
    <property type="project" value="UniProtKB-SubCell"/>
</dbReference>
<feature type="region of interest" description="Disordered" evidence="8">
    <location>
        <begin position="103"/>
        <end position="129"/>
    </location>
</feature>
<dbReference type="GO" id="GO:0045436">
    <property type="term" value="F:lycopene beta cyclase activity"/>
    <property type="evidence" value="ECO:0007669"/>
    <property type="project" value="UniProtKB-ARBA"/>
</dbReference>
<dbReference type="RefSeq" id="WP_066564729.1">
    <property type="nucleotide sequence ID" value="NZ_CP015622.1"/>
</dbReference>
<feature type="transmembrane region" description="Helical" evidence="9">
    <location>
        <begin position="29"/>
        <end position="47"/>
    </location>
</feature>
<keyword evidence="6 9" id="KW-0472">Membrane</keyword>
<dbReference type="AlphaFoldDB" id="A0A172QRJ3"/>
<accession>A0A172QRJ3</accession>
<feature type="compositionally biased region" description="Polar residues" evidence="8">
    <location>
        <begin position="109"/>
        <end position="123"/>
    </location>
</feature>
<keyword evidence="5 9" id="KW-1133">Transmembrane helix</keyword>
<protein>
    <submittedName>
        <fullName evidence="10">C50 carotenoid epsilon cyclase</fullName>
    </submittedName>
</protein>
<feature type="transmembrane region" description="Helical" evidence="9">
    <location>
        <begin position="77"/>
        <end position="97"/>
    </location>
</feature>
<gene>
    <name evidence="10" type="ORF">ccrud_03145</name>
</gene>
<keyword evidence="7" id="KW-0413">Isomerase</keyword>
<sequence length="129" mass="14336">MTYVFMSIPFLAVAMILFLLKLRSGTPKLLLITVMSALILCTLTIIFDNLMVWADFFGYGDTQHLGIWLGLIPLEDLFYPLFAVLLIPSIWLPGNIFSSFKSGTSRSSPNMTAQSTTNATTAHSEQEKP</sequence>